<feature type="region of interest" description="Disordered" evidence="1">
    <location>
        <begin position="447"/>
        <end position="505"/>
    </location>
</feature>
<dbReference type="EMBL" id="SDEE01000136">
    <property type="protein sequence ID" value="RXW20729.1"/>
    <property type="molecule type" value="Genomic_DNA"/>
</dbReference>
<dbReference type="OrthoDB" id="10006572at2759"/>
<keyword evidence="3" id="KW-1185">Reference proteome</keyword>
<gene>
    <name evidence="2" type="ORF">EST38_g5122</name>
</gene>
<dbReference type="AlphaFoldDB" id="A0A4Q2DLA9"/>
<name>A0A4Q2DLA9_9AGAR</name>
<evidence type="ECO:0000313" key="3">
    <source>
        <dbReference type="Proteomes" id="UP000290288"/>
    </source>
</evidence>
<dbReference type="Proteomes" id="UP000290288">
    <property type="component" value="Unassembled WGS sequence"/>
</dbReference>
<organism evidence="2 3">
    <name type="scientific">Candolleomyces aberdarensis</name>
    <dbReference type="NCBI Taxonomy" id="2316362"/>
    <lineage>
        <taxon>Eukaryota</taxon>
        <taxon>Fungi</taxon>
        <taxon>Dikarya</taxon>
        <taxon>Basidiomycota</taxon>
        <taxon>Agaricomycotina</taxon>
        <taxon>Agaricomycetes</taxon>
        <taxon>Agaricomycetidae</taxon>
        <taxon>Agaricales</taxon>
        <taxon>Agaricineae</taxon>
        <taxon>Psathyrellaceae</taxon>
        <taxon>Candolleomyces</taxon>
    </lineage>
</organism>
<feature type="region of interest" description="Disordered" evidence="1">
    <location>
        <begin position="137"/>
        <end position="173"/>
    </location>
</feature>
<evidence type="ECO:0000313" key="2">
    <source>
        <dbReference type="EMBL" id="RXW20729.1"/>
    </source>
</evidence>
<dbReference type="STRING" id="2316362.A0A4Q2DLA9"/>
<protein>
    <submittedName>
        <fullName evidence="2">Uncharacterized protein</fullName>
    </submittedName>
</protein>
<sequence length="826" mass="90672">MRSLGKYPARLNPNFGVYSGDEDNRAEKSVTNTVYRQTDSKGPIYNGDISDGVNSFHESVGNTLSGSYSRSKFEKVITAGNDVHMPTYYVQLSTPDLTAIPTTPTRARSRIIQEVLQPVLSLFQSFTNRDALVHTLPGETGSMSSSSPGPVQCKIENVTSQNGPHPGLDAREADDLDNTSIDEAPLSDDSEQSQHDYAMASMDELDLLSIRSQVTTNVEIYTRRMLCCNEGLPCWCPKPSPLTRQRGIVPGDVGTFNLTHGFRKLFNLWEDDCVGSRTELPPRRTVIHSDYFPEDHTIQSGASSKIRRSEDGSCVAHFEFPCNTQDGAVLACTTSADLEELDDAVTLEMFLIQNAGVIYQKANDVMPLSENESLYVVTGCIKNDGWGLAAYQDAMPGEVLKLSKRFVGDNDNDKVKEAGLHEGKSHSLFLRGFKLAFSPAFRERVSRSKHPHASIRSSASGDKEAGRPLGDNSGHAPAGGNHSGSGHSDSKSSANGSSTSDKSNSYSLASDTQIYAFPVALTALYKALYNTPTQKVFQSILKERKCWKVSRGGEVVWPPELESALIEDESCSDRSSPAPTTPTEVHTTLQTLLYRGLASSTESPPNSIVFIDLLPSPSGSASKSFVDYPMPSSNEDEHMWTERGLNVVKISPHPRPISEIDPTVTFTSPTPITAVSVFSVYLNDDLVHSEEAPLKSHGQLTMENAHLYSTHLLPDYWAKMCQMSDLSRHTIVHRVVEDRSSSASLPSPSGPKVLFSTMYRFKYSTQSLPLQPTEFHACSDFVTAPADKHSLEYFDSVLSISPSDCYYSDSKPQTFYELPSWNTGSH</sequence>
<proteinExistence type="predicted"/>
<comment type="caution">
    <text evidence="2">The sequence shown here is derived from an EMBL/GenBank/DDBJ whole genome shotgun (WGS) entry which is preliminary data.</text>
</comment>
<reference evidence="2 3" key="1">
    <citation type="submission" date="2019-01" db="EMBL/GenBank/DDBJ databases">
        <title>Draft genome sequence of Psathyrella aberdarensis IHI B618.</title>
        <authorList>
            <person name="Buettner E."/>
            <person name="Kellner H."/>
        </authorList>
    </citation>
    <scope>NUCLEOTIDE SEQUENCE [LARGE SCALE GENOMIC DNA]</scope>
    <source>
        <strain evidence="2 3">IHI B618</strain>
    </source>
</reference>
<feature type="compositionally biased region" description="Low complexity" evidence="1">
    <location>
        <begin position="473"/>
        <end position="505"/>
    </location>
</feature>
<evidence type="ECO:0000256" key="1">
    <source>
        <dbReference type="SAM" id="MobiDB-lite"/>
    </source>
</evidence>
<accession>A0A4Q2DLA9</accession>